<evidence type="ECO:0000256" key="1">
    <source>
        <dbReference type="ARBA" id="ARBA00022833"/>
    </source>
</evidence>
<feature type="domain" description="Metallo-beta-lactamase" evidence="2">
    <location>
        <begin position="18"/>
        <end position="210"/>
    </location>
</feature>
<organism evidence="3 4">
    <name type="scientific">Radiobacillus deserti</name>
    <dbReference type="NCBI Taxonomy" id="2594883"/>
    <lineage>
        <taxon>Bacteria</taxon>
        <taxon>Bacillati</taxon>
        <taxon>Bacillota</taxon>
        <taxon>Bacilli</taxon>
        <taxon>Bacillales</taxon>
        <taxon>Bacillaceae</taxon>
        <taxon>Radiobacillus</taxon>
    </lineage>
</organism>
<dbReference type="RefSeq" id="WP_143892625.1">
    <property type="nucleotide sequence ID" value="NZ_CP041666.1"/>
</dbReference>
<accession>A0A516KEA6</accession>
<dbReference type="GO" id="GO:0042781">
    <property type="term" value="F:3'-tRNA processing endoribonuclease activity"/>
    <property type="evidence" value="ECO:0007669"/>
    <property type="project" value="TreeGrafter"/>
</dbReference>
<reference evidence="3 4" key="1">
    <citation type="submission" date="2019-07" db="EMBL/GenBank/DDBJ databases">
        <authorList>
            <person name="Li J."/>
        </authorList>
    </citation>
    <scope>NUCLEOTIDE SEQUENCE [LARGE SCALE GENOMIC DNA]</scope>
    <source>
        <strain evidence="3 4">TKL69</strain>
    </source>
</reference>
<gene>
    <name evidence="3" type="ORF">FN924_05890</name>
</gene>
<dbReference type="AlphaFoldDB" id="A0A516KEA6"/>
<dbReference type="Gene3D" id="3.60.15.10">
    <property type="entry name" value="Ribonuclease Z/Hydroxyacylglutathione hydrolase-like"/>
    <property type="match status" value="1"/>
</dbReference>
<dbReference type="InterPro" id="IPR036866">
    <property type="entry name" value="RibonucZ/Hydroxyglut_hydro"/>
</dbReference>
<keyword evidence="4" id="KW-1185">Reference proteome</keyword>
<evidence type="ECO:0000313" key="4">
    <source>
        <dbReference type="Proteomes" id="UP000315215"/>
    </source>
</evidence>
<dbReference type="KEGG" id="aqt:FN924_05890"/>
<dbReference type="EMBL" id="CP041666">
    <property type="protein sequence ID" value="QDP39744.1"/>
    <property type="molecule type" value="Genomic_DNA"/>
</dbReference>
<proteinExistence type="predicted"/>
<dbReference type="Pfam" id="PF12706">
    <property type="entry name" value="Lactamase_B_2"/>
    <property type="match status" value="1"/>
</dbReference>
<dbReference type="SUPFAM" id="SSF56281">
    <property type="entry name" value="Metallo-hydrolase/oxidoreductase"/>
    <property type="match status" value="1"/>
</dbReference>
<protein>
    <submittedName>
        <fullName evidence="3">MBL fold metallo-hydrolase</fullName>
    </submittedName>
</protein>
<dbReference type="PANTHER" id="PTHR46018">
    <property type="entry name" value="ZINC PHOSPHODIESTERASE ELAC PROTEIN 1"/>
    <property type="match status" value="1"/>
</dbReference>
<dbReference type="SMART" id="SM00849">
    <property type="entry name" value="Lactamase_B"/>
    <property type="match status" value="1"/>
</dbReference>
<sequence>MKLTVIGFWGAYPEAGGATSSYLLEQDGFSLLVDCGSGALSRLQHVKPVKELDAVLLSHYHQDHIADIGVLQYAWLVQNVMHGTRDILPIYGHQEDPEGFQSLSHEYTKAIGYDPNQTLEIGPFSITFLLTKHPVPCYAMRITDGESAIVYTADSSFQQSFIPFAQSADLLITDCNFYGEQDGSAAGHMTSKEGAEIAKKAGVKTLLLSHLPHHGTHGQLLTEARHYFSGEISLAKEGYTFES</sequence>
<dbReference type="CDD" id="cd07716">
    <property type="entry name" value="RNaseZ_short-form-like_MBL-fold"/>
    <property type="match status" value="1"/>
</dbReference>
<dbReference type="PANTHER" id="PTHR46018:SF4">
    <property type="entry name" value="METALLO-HYDROLASE YHFI-RELATED"/>
    <property type="match status" value="1"/>
</dbReference>
<dbReference type="Proteomes" id="UP000315215">
    <property type="component" value="Chromosome"/>
</dbReference>
<evidence type="ECO:0000313" key="3">
    <source>
        <dbReference type="EMBL" id="QDP39744.1"/>
    </source>
</evidence>
<dbReference type="OrthoDB" id="9794898at2"/>
<keyword evidence="1" id="KW-0862">Zinc</keyword>
<evidence type="ECO:0000259" key="2">
    <source>
        <dbReference type="SMART" id="SM00849"/>
    </source>
</evidence>
<keyword evidence="3" id="KW-0378">Hydrolase</keyword>
<dbReference type="InterPro" id="IPR001279">
    <property type="entry name" value="Metallo-B-lactamas"/>
</dbReference>
<name>A0A516KEA6_9BACI</name>